<dbReference type="Proteomes" id="UP000664844">
    <property type="component" value="Unassembled WGS sequence"/>
</dbReference>
<keyword evidence="2" id="KW-1185">Reference proteome</keyword>
<protein>
    <submittedName>
        <fullName evidence="1">Uncharacterized protein</fullName>
    </submittedName>
</protein>
<name>A0ABS3FY22_9CYAN</name>
<evidence type="ECO:0000313" key="1">
    <source>
        <dbReference type="EMBL" id="MBO0352040.1"/>
    </source>
</evidence>
<gene>
    <name evidence="1" type="ORF">J0895_23745</name>
</gene>
<evidence type="ECO:0000313" key="2">
    <source>
        <dbReference type="Proteomes" id="UP000664844"/>
    </source>
</evidence>
<proteinExistence type="predicted"/>
<organism evidence="1 2">
    <name type="scientific">Phormidium pseudopriestleyi FRX01</name>
    <dbReference type="NCBI Taxonomy" id="1759528"/>
    <lineage>
        <taxon>Bacteria</taxon>
        <taxon>Bacillati</taxon>
        <taxon>Cyanobacteriota</taxon>
        <taxon>Cyanophyceae</taxon>
        <taxon>Oscillatoriophycideae</taxon>
        <taxon>Oscillatoriales</taxon>
        <taxon>Oscillatoriaceae</taxon>
        <taxon>Phormidium</taxon>
    </lineage>
</organism>
<comment type="caution">
    <text evidence="1">The sequence shown here is derived from an EMBL/GenBank/DDBJ whole genome shotgun (WGS) entry which is preliminary data.</text>
</comment>
<dbReference type="RefSeq" id="WP_207090461.1">
    <property type="nucleotide sequence ID" value="NZ_JAFLQW010000626.1"/>
</dbReference>
<dbReference type="EMBL" id="JAFLQW010000626">
    <property type="protein sequence ID" value="MBO0352040.1"/>
    <property type="molecule type" value="Genomic_DNA"/>
</dbReference>
<sequence>MAITLTKEQLIHEIAIIDRRQKGTVFSPGIIGKILGHPQSWRSLKKDELIQVLETWNHLLQSCPKTANWQTVERGDRRVSLLADGQPWVDYFGFPSRPSAETFLAQVLPHCDWAIVRKSGKRVNASFECKVWGLTEDYCPAVGPQRLAVCTR</sequence>
<reference evidence="1 2" key="1">
    <citation type="submission" date="2021-03" db="EMBL/GenBank/DDBJ databases">
        <title>Metabolic Capacity of the Antarctic Cyanobacterium Phormidium pseudopriestleyi that Sustains Oxygenic Photosynthesis in the Presence of Hydrogen Sulfide.</title>
        <authorList>
            <person name="Lumian J.E."/>
            <person name="Jungblut A.D."/>
            <person name="Dillon M.L."/>
            <person name="Hawes I."/>
            <person name="Doran P.T."/>
            <person name="Mackey T.J."/>
            <person name="Dick G.J."/>
            <person name="Grettenberger C.L."/>
            <person name="Sumner D.Y."/>
        </authorList>
    </citation>
    <scope>NUCLEOTIDE SEQUENCE [LARGE SCALE GENOMIC DNA]</scope>
    <source>
        <strain evidence="1 2">FRX01</strain>
    </source>
</reference>
<accession>A0ABS3FY22</accession>